<reference evidence="1 2" key="1">
    <citation type="journal article" date="2022" name="J Glob Antimicrob Resist">
        <title>First complete genome of a multidrug resistant strain of the novel human pathogen Kalamiella piersonii (GABEKP28) identified in human saliva.</title>
        <authorList>
            <person name="McDonagh F."/>
            <person name="Singh N.K."/>
            <person name="Venkateswaran K."/>
            <person name="Lonappan A.M."/>
            <person name="Hallahan B."/>
            <person name="Tuohy A."/>
            <person name="Burke L."/>
            <person name="Kovarova A."/>
            <person name="Miliotis G."/>
        </authorList>
    </citation>
    <scope>NUCLEOTIDE SEQUENCE [LARGE SCALE GENOMIC DNA]</scope>
    <source>
        <strain evidence="1 2">GABEKP28</strain>
    </source>
</reference>
<evidence type="ECO:0000313" key="1">
    <source>
        <dbReference type="EMBL" id="WBG90014.1"/>
    </source>
</evidence>
<keyword evidence="2" id="KW-1185">Reference proteome</keyword>
<name>A0AAJ5QIJ7_9GAMM</name>
<sequence>MTVSSTQSYVEYNGDGTTTSFTIPFYFLLNSDISAMVQDASGNVSEIVNGTDFSVTGAGDSGGGTLTANSIYPSGSTILIYRNPPVTQETKYYENGKFPATSHEAALDKLTMLIQEYGWKFDSLTLQKPSIFANYYDANGNRIANLGDPKDGGDAVNKNYADAISDEGRTYTDSQIQAEATARKEADTAEANARAEADANIQKQLTGNVPLEASAFSVISWHKQTVDNSVTIPDYMNAWSFGPAITVTPGQQVTIPEHSFWTIANGQQVNNSGANVDYGEL</sequence>
<gene>
    <name evidence="1" type="ORF">N5580_13045</name>
</gene>
<proteinExistence type="predicted"/>
<organism evidence="1 2">
    <name type="scientific">Pantoea piersonii</name>
    <dbReference type="NCBI Taxonomy" id="2364647"/>
    <lineage>
        <taxon>Bacteria</taxon>
        <taxon>Pseudomonadati</taxon>
        <taxon>Pseudomonadota</taxon>
        <taxon>Gammaproteobacteria</taxon>
        <taxon>Enterobacterales</taxon>
        <taxon>Erwiniaceae</taxon>
        <taxon>Pantoea</taxon>
    </lineage>
</organism>
<accession>A0AAJ5QIJ7</accession>
<dbReference type="EMBL" id="CP104758">
    <property type="protein sequence ID" value="WBG90014.1"/>
    <property type="molecule type" value="Genomic_DNA"/>
</dbReference>
<dbReference type="Proteomes" id="UP001211544">
    <property type="component" value="Chromosome"/>
</dbReference>
<dbReference type="KEGG" id="kpie:N5580_13045"/>
<dbReference type="RefSeq" id="WP_269949323.1">
    <property type="nucleotide sequence ID" value="NZ_CP104758.1"/>
</dbReference>
<dbReference type="AlphaFoldDB" id="A0AAJ5QIJ7"/>
<protein>
    <submittedName>
        <fullName evidence="1">Phage tail fiber protein</fullName>
    </submittedName>
</protein>
<evidence type="ECO:0000313" key="2">
    <source>
        <dbReference type="Proteomes" id="UP001211544"/>
    </source>
</evidence>